<dbReference type="GO" id="GO:0051537">
    <property type="term" value="F:2 iron, 2 sulfur cluster binding"/>
    <property type="evidence" value="ECO:0007669"/>
    <property type="project" value="UniProtKB-KW"/>
</dbReference>
<feature type="domain" description="Rieske" evidence="6">
    <location>
        <begin position="415"/>
        <end position="501"/>
    </location>
</feature>
<dbReference type="SUPFAM" id="SSF51905">
    <property type="entry name" value="FAD/NAD(P)-binding domain"/>
    <property type="match status" value="1"/>
</dbReference>
<dbReference type="EC" id="1.4.3.-" evidence="7"/>
<accession>A0A517XUN5</accession>
<evidence type="ECO:0000313" key="7">
    <source>
        <dbReference type="EMBL" id="QDU21206.1"/>
    </source>
</evidence>
<dbReference type="InterPro" id="IPR006076">
    <property type="entry name" value="FAD-dep_OxRdtase"/>
</dbReference>
<organism evidence="7 8">
    <name type="scientific">Urbifossiella limnaea</name>
    <dbReference type="NCBI Taxonomy" id="2528023"/>
    <lineage>
        <taxon>Bacteria</taxon>
        <taxon>Pseudomonadati</taxon>
        <taxon>Planctomycetota</taxon>
        <taxon>Planctomycetia</taxon>
        <taxon>Gemmatales</taxon>
        <taxon>Gemmataceae</taxon>
        <taxon>Urbifossiella</taxon>
    </lineage>
</organism>
<dbReference type="KEGG" id="uli:ETAA1_31710"/>
<dbReference type="Gene3D" id="2.102.10.10">
    <property type="entry name" value="Rieske [2Fe-2S] iron-sulphur domain"/>
    <property type="match status" value="1"/>
</dbReference>
<keyword evidence="1" id="KW-0001">2Fe-2S</keyword>
<dbReference type="InterPro" id="IPR005805">
    <property type="entry name" value="Rieske_Fe-S_prot_C"/>
</dbReference>
<proteinExistence type="predicted"/>
<protein>
    <submittedName>
        <fullName evidence="7">Gamma-glutamylputrescine oxidoreductase</fullName>
        <ecNumber evidence="7">1.4.3.-</ecNumber>
    </submittedName>
</protein>
<evidence type="ECO:0000256" key="4">
    <source>
        <dbReference type="ARBA" id="ARBA00023014"/>
    </source>
</evidence>
<dbReference type="GO" id="GO:0005737">
    <property type="term" value="C:cytoplasm"/>
    <property type="evidence" value="ECO:0007669"/>
    <property type="project" value="TreeGrafter"/>
</dbReference>
<dbReference type="FunFam" id="2.102.10.10:FF:000014">
    <property type="entry name" value="Oxidoreductase, FAD dependent"/>
    <property type="match status" value="1"/>
</dbReference>
<keyword evidence="2" id="KW-0479">Metal-binding</keyword>
<dbReference type="PANTHER" id="PTHR13847:SF281">
    <property type="entry name" value="FAD DEPENDENT OXIDOREDUCTASE DOMAIN-CONTAINING PROTEIN"/>
    <property type="match status" value="1"/>
</dbReference>
<gene>
    <name evidence="7" type="primary">puuB</name>
    <name evidence="7" type="ORF">ETAA1_31710</name>
</gene>
<dbReference type="RefSeq" id="WP_145239985.1">
    <property type="nucleotide sequence ID" value="NZ_CP036273.1"/>
</dbReference>
<evidence type="ECO:0000256" key="5">
    <source>
        <dbReference type="ARBA" id="ARBA00023157"/>
    </source>
</evidence>
<dbReference type="SUPFAM" id="SSF50022">
    <property type="entry name" value="ISP domain"/>
    <property type="match status" value="1"/>
</dbReference>
<sequence length="501" mass="53613">MPSTSCVWQEVRDDSAYHAPVPAAADVCVIGAGIAGLSVAYSLARLGQRVVVLEARGIGSGMTSVTTAHLASVLDDRYHQLIRVRGEDAARLGVQAHAAAIDFIQETASREGIDCGFKRLDGYLVAASEKDHDLLDREADAARKLGVEFEARQVAPAFGGGHCLRFPRQARFEPMAYLGGLARAVVRLGGTIVTNARAESVEDGTPCRVKVRGGELRANAVVVATNSPFNDRFALHTKQFPYMTYVVGLRAKLSDVPDALVWDTIDPYHYVRQAGKPDAAGFDTLVVGGEDHKTGHANDGDERFARLESWARQHFPQAGEVTHRWAGQVLETLDGLGHIGRNPGDTNVHVVTGDSGMGMTHGTIAGILLPALIAAGSHPWQEVFDPGRTPLKAAGEFVQENADVALQYAAWLSGGDVSSADEVKRGCGAVVRSGLKKLAVYRSDDGKLHACSATCPHLGAVVQWNDAEKTWDCPAHGSRFDPRGKVIQGPANTPLERAELK</sequence>
<dbReference type="InterPro" id="IPR036188">
    <property type="entry name" value="FAD/NAD-bd_sf"/>
</dbReference>
<dbReference type="GO" id="GO:0016491">
    <property type="term" value="F:oxidoreductase activity"/>
    <property type="evidence" value="ECO:0007669"/>
    <property type="project" value="UniProtKB-KW"/>
</dbReference>
<dbReference type="PRINTS" id="PR00162">
    <property type="entry name" value="RIESKE"/>
</dbReference>
<dbReference type="CDD" id="cd03477">
    <property type="entry name" value="Rieske_YhfW_C"/>
    <property type="match status" value="1"/>
</dbReference>
<dbReference type="InterPro" id="IPR017941">
    <property type="entry name" value="Rieske_2Fe-2S"/>
</dbReference>
<dbReference type="Gene3D" id="3.30.9.10">
    <property type="entry name" value="D-Amino Acid Oxidase, subunit A, domain 2"/>
    <property type="match status" value="1"/>
</dbReference>
<reference evidence="7 8" key="1">
    <citation type="submission" date="2019-02" db="EMBL/GenBank/DDBJ databases">
        <title>Deep-cultivation of Planctomycetes and their phenomic and genomic characterization uncovers novel biology.</title>
        <authorList>
            <person name="Wiegand S."/>
            <person name="Jogler M."/>
            <person name="Boedeker C."/>
            <person name="Pinto D."/>
            <person name="Vollmers J."/>
            <person name="Rivas-Marin E."/>
            <person name="Kohn T."/>
            <person name="Peeters S.H."/>
            <person name="Heuer A."/>
            <person name="Rast P."/>
            <person name="Oberbeckmann S."/>
            <person name="Bunk B."/>
            <person name="Jeske O."/>
            <person name="Meyerdierks A."/>
            <person name="Storesund J.E."/>
            <person name="Kallscheuer N."/>
            <person name="Luecker S."/>
            <person name="Lage O.M."/>
            <person name="Pohl T."/>
            <person name="Merkel B.J."/>
            <person name="Hornburger P."/>
            <person name="Mueller R.-W."/>
            <person name="Bruemmer F."/>
            <person name="Labrenz M."/>
            <person name="Spormann A.M."/>
            <person name="Op den Camp H."/>
            <person name="Overmann J."/>
            <person name="Amann R."/>
            <person name="Jetten M.S.M."/>
            <person name="Mascher T."/>
            <person name="Medema M.H."/>
            <person name="Devos D.P."/>
            <person name="Kaster A.-K."/>
            <person name="Ovreas L."/>
            <person name="Rohde M."/>
            <person name="Galperin M.Y."/>
            <person name="Jogler C."/>
        </authorList>
    </citation>
    <scope>NUCLEOTIDE SEQUENCE [LARGE SCALE GENOMIC DNA]</scope>
    <source>
        <strain evidence="7 8">ETA_A1</strain>
    </source>
</reference>
<dbReference type="AlphaFoldDB" id="A0A517XUN5"/>
<dbReference type="GO" id="GO:0046872">
    <property type="term" value="F:metal ion binding"/>
    <property type="evidence" value="ECO:0007669"/>
    <property type="project" value="UniProtKB-KW"/>
</dbReference>
<dbReference type="EMBL" id="CP036273">
    <property type="protein sequence ID" value="QDU21206.1"/>
    <property type="molecule type" value="Genomic_DNA"/>
</dbReference>
<dbReference type="PANTHER" id="PTHR13847">
    <property type="entry name" value="SARCOSINE DEHYDROGENASE-RELATED"/>
    <property type="match status" value="1"/>
</dbReference>
<dbReference type="OrthoDB" id="9767869at2"/>
<keyword evidence="4" id="KW-0411">Iron-sulfur</keyword>
<keyword evidence="8" id="KW-1185">Reference proteome</keyword>
<dbReference type="Proteomes" id="UP000319576">
    <property type="component" value="Chromosome"/>
</dbReference>
<dbReference type="GO" id="GO:0016020">
    <property type="term" value="C:membrane"/>
    <property type="evidence" value="ECO:0007669"/>
    <property type="project" value="InterPro"/>
</dbReference>
<keyword evidence="3" id="KW-0408">Iron</keyword>
<evidence type="ECO:0000313" key="8">
    <source>
        <dbReference type="Proteomes" id="UP000319576"/>
    </source>
</evidence>
<dbReference type="InterPro" id="IPR038010">
    <property type="entry name" value="YhfW_C"/>
</dbReference>
<dbReference type="Pfam" id="PF00355">
    <property type="entry name" value="Rieske"/>
    <property type="match status" value="1"/>
</dbReference>
<dbReference type="Pfam" id="PF01266">
    <property type="entry name" value="DAO"/>
    <property type="match status" value="1"/>
</dbReference>
<name>A0A517XUN5_9BACT</name>
<evidence type="ECO:0000259" key="6">
    <source>
        <dbReference type="PROSITE" id="PS51296"/>
    </source>
</evidence>
<keyword evidence="5" id="KW-1015">Disulfide bond</keyword>
<keyword evidence="7" id="KW-0560">Oxidoreductase</keyword>
<evidence type="ECO:0000256" key="1">
    <source>
        <dbReference type="ARBA" id="ARBA00022714"/>
    </source>
</evidence>
<dbReference type="Gene3D" id="3.50.50.60">
    <property type="entry name" value="FAD/NAD(P)-binding domain"/>
    <property type="match status" value="1"/>
</dbReference>
<dbReference type="InterPro" id="IPR036922">
    <property type="entry name" value="Rieske_2Fe-2S_sf"/>
</dbReference>
<evidence type="ECO:0000256" key="3">
    <source>
        <dbReference type="ARBA" id="ARBA00023004"/>
    </source>
</evidence>
<dbReference type="PROSITE" id="PS51296">
    <property type="entry name" value="RIESKE"/>
    <property type="match status" value="1"/>
</dbReference>
<evidence type="ECO:0000256" key="2">
    <source>
        <dbReference type="ARBA" id="ARBA00022723"/>
    </source>
</evidence>